<dbReference type="GO" id="GO:0032259">
    <property type="term" value="P:methylation"/>
    <property type="evidence" value="ECO:0007669"/>
    <property type="project" value="UniProtKB-KW"/>
</dbReference>
<evidence type="ECO:0000256" key="1">
    <source>
        <dbReference type="ARBA" id="ARBA00022763"/>
    </source>
</evidence>
<keyword evidence="3" id="KW-0489">Methyltransferase</keyword>
<keyword evidence="4" id="KW-1185">Reference proteome</keyword>
<dbReference type="InterPro" id="IPR014048">
    <property type="entry name" value="MethylDNA_cys_MeTrfase_DNA-bd"/>
</dbReference>
<dbReference type="InterPro" id="IPR036388">
    <property type="entry name" value="WH-like_DNA-bd_sf"/>
</dbReference>
<dbReference type="EC" id="2.1.1.63" evidence="3"/>
<dbReference type="RefSeq" id="WP_183499506.1">
    <property type="nucleotide sequence ID" value="NZ_BAABCO010000001.1"/>
</dbReference>
<sequence>MTATYETIDTPDGPFTVLVDAQQRVIASGWTGEIDDLVLRLDPKDRPADMAEGRVDAAEAARAYYAGDLAAIDDVAVHQPGTPFQELGWRALRRITPGEPLSYTEFAAELGKPNAVRAAASICALNAPALFIPCHRVRRHDGSLGGFAWGLEVKESLLAHEAAHSKLRSANSQA</sequence>
<keyword evidence="1" id="KW-0227">DNA damage</keyword>
<dbReference type="AlphaFoldDB" id="A0AA40SPF4"/>
<dbReference type="PANTHER" id="PTHR10815:SF5">
    <property type="entry name" value="METHYLATED-DNA--PROTEIN-CYSTEINE METHYLTRANSFERASE"/>
    <property type="match status" value="1"/>
</dbReference>
<dbReference type="EMBL" id="JACIFH010000001">
    <property type="protein sequence ID" value="MBB4139899.1"/>
    <property type="molecule type" value="Genomic_DNA"/>
</dbReference>
<keyword evidence="3" id="KW-0808">Transferase</keyword>
<dbReference type="PANTHER" id="PTHR10815">
    <property type="entry name" value="METHYLATED-DNA--PROTEIN-CYSTEINE METHYLTRANSFERASE"/>
    <property type="match status" value="1"/>
</dbReference>
<dbReference type="GO" id="GO:0006281">
    <property type="term" value="P:DNA repair"/>
    <property type="evidence" value="ECO:0007669"/>
    <property type="project" value="InterPro"/>
</dbReference>
<dbReference type="GO" id="GO:0003908">
    <property type="term" value="F:methylated-DNA-[protein]-cysteine S-methyltransferase activity"/>
    <property type="evidence" value="ECO:0007669"/>
    <property type="project" value="UniProtKB-EC"/>
</dbReference>
<accession>A0AA40SPF4</accession>
<dbReference type="Pfam" id="PF01035">
    <property type="entry name" value="DNA_binding_1"/>
    <property type="match status" value="1"/>
</dbReference>
<name>A0AA40SPF4_9MICO</name>
<gene>
    <name evidence="3" type="ORF">BKA10_001693</name>
</gene>
<evidence type="ECO:0000313" key="4">
    <source>
        <dbReference type="Proteomes" id="UP000549113"/>
    </source>
</evidence>
<dbReference type="SUPFAM" id="SSF46767">
    <property type="entry name" value="Methylated DNA-protein cysteine methyltransferase, C-terminal domain"/>
    <property type="match status" value="1"/>
</dbReference>
<evidence type="ECO:0000259" key="2">
    <source>
        <dbReference type="Pfam" id="PF01035"/>
    </source>
</evidence>
<dbReference type="InterPro" id="IPR036217">
    <property type="entry name" value="MethylDNA_cys_MeTrfase_DNAb"/>
</dbReference>
<dbReference type="CDD" id="cd06445">
    <property type="entry name" value="ATase"/>
    <property type="match status" value="1"/>
</dbReference>
<dbReference type="NCBIfam" id="TIGR00589">
    <property type="entry name" value="ogt"/>
    <property type="match status" value="1"/>
</dbReference>
<reference evidence="3 4" key="1">
    <citation type="submission" date="2020-08" db="EMBL/GenBank/DDBJ databases">
        <title>Sequencing the genomes of 1000 actinobacteria strains.</title>
        <authorList>
            <person name="Klenk H.-P."/>
        </authorList>
    </citation>
    <scope>NUCLEOTIDE SEQUENCE [LARGE SCALE GENOMIC DNA]</scope>
    <source>
        <strain evidence="3 4">DSM 19600</strain>
    </source>
</reference>
<protein>
    <submittedName>
        <fullName evidence="3">Methylated-DNA-[protein]-cysteine S-methyltransferase</fullName>
        <ecNumber evidence="3">2.1.1.63</ecNumber>
    </submittedName>
</protein>
<evidence type="ECO:0000313" key="3">
    <source>
        <dbReference type="EMBL" id="MBB4139899.1"/>
    </source>
</evidence>
<organism evidence="3 4">
    <name type="scientific">Microbacterium invictum</name>
    <dbReference type="NCBI Taxonomy" id="515415"/>
    <lineage>
        <taxon>Bacteria</taxon>
        <taxon>Bacillati</taxon>
        <taxon>Actinomycetota</taxon>
        <taxon>Actinomycetes</taxon>
        <taxon>Micrococcales</taxon>
        <taxon>Microbacteriaceae</taxon>
        <taxon>Microbacterium</taxon>
    </lineage>
</organism>
<proteinExistence type="predicted"/>
<dbReference type="Proteomes" id="UP000549113">
    <property type="component" value="Unassembled WGS sequence"/>
</dbReference>
<dbReference type="Gene3D" id="1.10.10.10">
    <property type="entry name" value="Winged helix-like DNA-binding domain superfamily/Winged helix DNA-binding domain"/>
    <property type="match status" value="1"/>
</dbReference>
<feature type="domain" description="Methylated-DNA-[protein]-cysteine S-methyltransferase DNA binding" evidence="2">
    <location>
        <begin position="83"/>
        <end position="162"/>
    </location>
</feature>
<comment type="caution">
    <text evidence="3">The sequence shown here is derived from an EMBL/GenBank/DDBJ whole genome shotgun (WGS) entry which is preliminary data.</text>
</comment>